<keyword evidence="2" id="KW-1185">Reference proteome</keyword>
<protein>
    <submittedName>
        <fullName evidence="1">Uncharacterized protein</fullName>
    </submittedName>
</protein>
<dbReference type="Gene3D" id="3.80.10.10">
    <property type="entry name" value="Ribonuclease Inhibitor"/>
    <property type="match status" value="2"/>
</dbReference>
<sequence length="475" mass="53672">MSVREVYFKAYVPRHEDDDMYKKPIIRAVTRISSGKFNTNLRELLIEDDCFGYVKDLKLSLFTSLERISIGDNCFCNVEGGTFEVKNCINMKSVSIGDNSFTSVKRVVFEDLPALQTITLGRKAFMGESGCSNKLVMKNLRTLSKVTGRMDVFKNVDAVELSGMPLLSSCILMNSFQSVRTVSMTNAGAFERDKQLSAVVERERRRKEEMTWGKKKATVGTGREWNRLDNRIGTIVVSDGGCKGDMPIVDCSRFSNLRELRVGDDCFEGTECVKLIGLKKLEKVVIGRRCCYWARLQGEKGTFILRDCGKLKELKIGSCSCLHYSVCTIENLPALEKIEMGDNCFCGDASYCLSFANLELKNLPALSRLVFGKNVFYRCQRVVLDNLPRLDSIQCDEDAFWFNDNDDSTLILKNMPRLTTLTAPRSALCASYQYPHHITLWSLPKLTTLRLSDVSLYNNDVKKKGQIGAFEKLLH</sequence>
<dbReference type="SUPFAM" id="SSF52058">
    <property type="entry name" value="L domain-like"/>
    <property type="match status" value="1"/>
</dbReference>
<dbReference type="Proteomes" id="UP000078348">
    <property type="component" value="Unassembled WGS sequence"/>
</dbReference>
<dbReference type="PANTHER" id="PTHR45661:SF3">
    <property type="entry name" value="IG-LIKE DOMAIN-CONTAINING PROTEIN"/>
    <property type="match status" value="1"/>
</dbReference>
<comment type="caution">
    <text evidence="1">The sequence shown here is derived from an EMBL/GenBank/DDBJ whole genome shotgun (WGS) entry which is preliminary data.</text>
</comment>
<organism evidence="1 2">
    <name type="scientific">Blastocystis sp. subtype 1 (strain ATCC 50177 / NandII)</name>
    <dbReference type="NCBI Taxonomy" id="478820"/>
    <lineage>
        <taxon>Eukaryota</taxon>
        <taxon>Sar</taxon>
        <taxon>Stramenopiles</taxon>
        <taxon>Bigyra</taxon>
        <taxon>Opalozoa</taxon>
        <taxon>Opalinata</taxon>
        <taxon>Blastocystidae</taxon>
        <taxon>Blastocystis</taxon>
    </lineage>
</organism>
<dbReference type="PANTHER" id="PTHR45661">
    <property type="entry name" value="SURFACE ANTIGEN"/>
    <property type="match status" value="1"/>
</dbReference>
<accession>A0A196SBQ4</accession>
<evidence type="ECO:0000313" key="2">
    <source>
        <dbReference type="Proteomes" id="UP000078348"/>
    </source>
</evidence>
<dbReference type="AlphaFoldDB" id="A0A196SBQ4"/>
<dbReference type="OrthoDB" id="442066at2759"/>
<proteinExistence type="predicted"/>
<dbReference type="InterPro" id="IPR032675">
    <property type="entry name" value="LRR_dom_sf"/>
</dbReference>
<name>A0A196SBQ4_BLAHN</name>
<gene>
    <name evidence="1" type="ORF">AV274_4884</name>
</gene>
<dbReference type="InterPro" id="IPR053139">
    <property type="entry name" value="Surface_bspA-like"/>
</dbReference>
<reference evidence="1 2" key="1">
    <citation type="submission" date="2016-05" db="EMBL/GenBank/DDBJ databases">
        <title>Nuclear genome of Blastocystis sp. subtype 1 NandII.</title>
        <authorList>
            <person name="Gentekaki E."/>
            <person name="Curtis B."/>
            <person name="Stairs C."/>
            <person name="Eme L."/>
            <person name="Herman E."/>
            <person name="Klimes V."/>
            <person name="Arias M.C."/>
            <person name="Elias M."/>
            <person name="Hilliou F."/>
            <person name="Klute M."/>
            <person name="Malik S.-B."/>
            <person name="Pightling A."/>
            <person name="Rachubinski R."/>
            <person name="Salas D."/>
            <person name="Schlacht A."/>
            <person name="Suga H."/>
            <person name="Archibald J."/>
            <person name="Ball S.G."/>
            <person name="Clark G."/>
            <person name="Dacks J."/>
            <person name="Van Der Giezen M."/>
            <person name="Tsaousis A."/>
            <person name="Roger A."/>
        </authorList>
    </citation>
    <scope>NUCLEOTIDE SEQUENCE [LARGE SCALE GENOMIC DNA]</scope>
    <source>
        <strain evidence="2">ATCC 50177 / NandII</strain>
    </source>
</reference>
<dbReference type="EMBL" id="LXWW01000397">
    <property type="protein sequence ID" value="OAO13439.1"/>
    <property type="molecule type" value="Genomic_DNA"/>
</dbReference>
<evidence type="ECO:0000313" key="1">
    <source>
        <dbReference type="EMBL" id="OAO13439.1"/>
    </source>
</evidence>